<dbReference type="EMBL" id="CP019323">
    <property type="protein sequence ID" value="APX71924.1"/>
    <property type="molecule type" value="Genomic_DNA"/>
</dbReference>
<accession>A0A1P8Q219</accession>
<dbReference type="RefSeq" id="WP_076614428.1">
    <property type="nucleotide sequence ID" value="NZ_CP019323.1"/>
</dbReference>
<dbReference type="InterPro" id="IPR025591">
    <property type="entry name" value="RloB"/>
</dbReference>
<dbReference type="Pfam" id="PF13707">
    <property type="entry name" value="RloB"/>
    <property type="match status" value="1"/>
</dbReference>
<reference evidence="2" key="1">
    <citation type="submission" date="2016-12" db="EMBL/GenBank/DDBJ databases">
        <authorList>
            <person name="Jung M.Y."/>
            <person name="Lee S.H."/>
        </authorList>
    </citation>
    <scope>NUCLEOTIDE SEQUENCE [LARGE SCALE GENOMIC DNA]</scope>
    <source>
        <strain evidence="2">WiKim39</strain>
    </source>
</reference>
<dbReference type="AlphaFoldDB" id="A0A1P8Q219"/>
<proteinExistence type="predicted"/>
<dbReference type="OrthoDB" id="9796523at2"/>
<dbReference type="STRING" id="1847728.BTM29_04855"/>
<protein>
    <recommendedName>
        <fullName evidence="3">Abortive phage resistance protein</fullName>
    </recommendedName>
</protein>
<dbReference type="InterPro" id="IPR043075">
    <property type="entry name" value="Gp16_dom1_2"/>
</dbReference>
<evidence type="ECO:0008006" key="3">
    <source>
        <dbReference type="Google" id="ProtNLM"/>
    </source>
</evidence>
<dbReference type="KEGG" id="lalw:BTM29_04855"/>
<dbReference type="Proteomes" id="UP000187499">
    <property type="component" value="Chromosome"/>
</dbReference>
<gene>
    <name evidence="1" type="ORF">BTM29_04855</name>
</gene>
<name>A0A1P8Q219_9LACO</name>
<dbReference type="Gene3D" id="2.30.300.20">
    <property type="match status" value="1"/>
</dbReference>
<organism evidence="1 2">
    <name type="scientific">Companilactobacillus allii</name>
    <dbReference type="NCBI Taxonomy" id="1847728"/>
    <lineage>
        <taxon>Bacteria</taxon>
        <taxon>Bacillati</taxon>
        <taxon>Bacillota</taxon>
        <taxon>Bacilli</taxon>
        <taxon>Lactobacillales</taxon>
        <taxon>Lactobacillaceae</taxon>
        <taxon>Companilactobacillus</taxon>
    </lineage>
</organism>
<evidence type="ECO:0000313" key="1">
    <source>
        <dbReference type="EMBL" id="APX71924.1"/>
    </source>
</evidence>
<evidence type="ECO:0000313" key="2">
    <source>
        <dbReference type="Proteomes" id="UP000187499"/>
    </source>
</evidence>
<keyword evidence="2" id="KW-1185">Reference proteome</keyword>
<sequence length="201" mass="23805">MGRRKSRGIPLKKIIAIYCEGESEKSYFDMLNRKYHGANVHSIKLQVNSMGSSGEKLIIEAIAKNKIRSKQRNIDQTYVIFDKDEHTKQQLERCLKLAKQHNIKIMFSNISFEIWILLHFEMVSRTYTNEELVSRLSRKEFFDCDYHKFKGNNYSGYLIDRVKQAKLNADELFQKNNNWLKDEPFTNIQEYLAEIYGVDTF</sequence>